<sequence length="246" mass="26959">MSVTDDLATVRYARMRWNTPLAEAHGALLVERFAVPDGAHVLDLGCGWGELLLRAVDAGGAHTTGTGVDTDGPSVDRARTLAKERGLDARVTFARQGAATWQDPADRVMCVGAAQGFGGTVAALDGLTRLVRPGGRLLFGEAFWERPTTIEATELLGEEITPLPELVERVRARGWRVLHLSTADQREWDDFESTALAGRQEWLLHHPDGARATEVRCELDARLREYVCVYRGLLGMAYLVLARADR</sequence>
<evidence type="ECO:0000313" key="2">
    <source>
        <dbReference type="EMBL" id="GFJ85931.1"/>
    </source>
</evidence>
<keyword evidence="3" id="KW-1185">Reference proteome</keyword>
<name>A0A6V8KUB1_9ACTN</name>
<dbReference type="Pfam" id="PF13649">
    <property type="entry name" value="Methyltransf_25"/>
    <property type="match status" value="1"/>
</dbReference>
<evidence type="ECO:0000313" key="3">
    <source>
        <dbReference type="Proteomes" id="UP000482800"/>
    </source>
</evidence>
<dbReference type="Gene3D" id="3.40.50.150">
    <property type="entry name" value="Vaccinia Virus protein VP39"/>
    <property type="match status" value="1"/>
</dbReference>
<dbReference type="SUPFAM" id="SSF53335">
    <property type="entry name" value="S-adenosyl-L-methionine-dependent methyltransferases"/>
    <property type="match status" value="1"/>
</dbReference>
<dbReference type="GO" id="GO:0008168">
    <property type="term" value="F:methyltransferase activity"/>
    <property type="evidence" value="ECO:0007669"/>
    <property type="project" value="UniProtKB-KW"/>
</dbReference>
<dbReference type="InterPro" id="IPR029063">
    <property type="entry name" value="SAM-dependent_MTases_sf"/>
</dbReference>
<reference evidence="2 3" key="1">
    <citation type="submission" date="2020-03" db="EMBL/GenBank/DDBJ databases">
        <title>Whole genome shotgun sequence of Phytohabitans houttuyneae NBRC 108639.</title>
        <authorList>
            <person name="Komaki H."/>
            <person name="Tamura T."/>
        </authorList>
    </citation>
    <scope>NUCLEOTIDE SEQUENCE [LARGE SCALE GENOMIC DNA]</scope>
    <source>
        <strain evidence="2 3">NBRC 108639</strain>
    </source>
</reference>
<dbReference type="InterPro" id="IPR041698">
    <property type="entry name" value="Methyltransf_25"/>
</dbReference>
<dbReference type="AlphaFoldDB" id="A0A6V8KUB1"/>
<evidence type="ECO:0000259" key="1">
    <source>
        <dbReference type="Pfam" id="PF13649"/>
    </source>
</evidence>
<dbReference type="GO" id="GO:0032259">
    <property type="term" value="P:methylation"/>
    <property type="evidence" value="ECO:0007669"/>
    <property type="project" value="UniProtKB-KW"/>
</dbReference>
<organism evidence="2 3">
    <name type="scientific">Phytohabitans houttuyneae</name>
    <dbReference type="NCBI Taxonomy" id="1076126"/>
    <lineage>
        <taxon>Bacteria</taxon>
        <taxon>Bacillati</taxon>
        <taxon>Actinomycetota</taxon>
        <taxon>Actinomycetes</taxon>
        <taxon>Micromonosporales</taxon>
        <taxon>Micromonosporaceae</taxon>
    </lineage>
</organism>
<gene>
    <name evidence="2" type="ORF">Phou_101110</name>
</gene>
<keyword evidence="2" id="KW-0808">Transferase</keyword>
<keyword evidence="2" id="KW-0489">Methyltransferase</keyword>
<dbReference type="PANTHER" id="PTHR43667">
    <property type="entry name" value="CYCLOPROPANE-FATTY-ACYL-PHOSPHOLIPID SYNTHASE"/>
    <property type="match status" value="1"/>
</dbReference>
<accession>A0A6V8KUB1</accession>
<dbReference type="InterPro" id="IPR050723">
    <property type="entry name" value="CFA/CMAS"/>
</dbReference>
<dbReference type="EMBL" id="BLPF01000004">
    <property type="protein sequence ID" value="GFJ85931.1"/>
    <property type="molecule type" value="Genomic_DNA"/>
</dbReference>
<dbReference type="Proteomes" id="UP000482800">
    <property type="component" value="Unassembled WGS sequence"/>
</dbReference>
<reference evidence="2 3" key="2">
    <citation type="submission" date="2020-03" db="EMBL/GenBank/DDBJ databases">
        <authorList>
            <person name="Ichikawa N."/>
            <person name="Kimura A."/>
            <person name="Kitahashi Y."/>
            <person name="Uohara A."/>
        </authorList>
    </citation>
    <scope>NUCLEOTIDE SEQUENCE [LARGE SCALE GENOMIC DNA]</scope>
    <source>
        <strain evidence="2 3">NBRC 108639</strain>
    </source>
</reference>
<proteinExistence type="predicted"/>
<protein>
    <submittedName>
        <fullName evidence="2">SAM-dependent methyltransferase</fullName>
    </submittedName>
</protein>
<comment type="caution">
    <text evidence="2">The sequence shown here is derived from an EMBL/GenBank/DDBJ whole genome shotgun (WGS) entry which is preliminary data.</text>
</comment>
<dbReference type="RefSeq" id="WP_218579634.1">
    <property type="nucleotide sequence ID" value="NZ_BAABGO010000002.1"/>
</dbReference>
<dbReference type="CDD" id="cd02440">
    <property type="entry name" value="AdoMet_MTases"/>
    <property type="match status" value="1"/>
</dbReference>
<feature type="domain" description="Methyltransferase" evidence="1">
    <location>
        <begin position="41"/>
        <end position="135"/>
    </location>
</feature>
<dbReference type="PANTHER" id="PTHR43667:SF2">
    <property type="entry name" value="FATTY ACID C-METHYL TRANSFERASE"/>
    <property type="match status" value="1"/>
</dbReference>